<name>A0A0F9M663_9ZZZZ</name>
<gene>
    <name evidence="1" type="ORF">LCGC14_1130300</name>
</gene>
<reference evidence="1" key="1">
    <citation type="journal article" date="2015" name="Nature">
        <title>Complex archaea that bridge the gap between prokaryotes and eukaryotes.</title>
        <authorList>
            <person name="Spang A."/>
            <person name="Saw J.H."/>
            <person name="Jorgensen S.L."/>
            <person name="Zaremba-Niedzwiedzka K."/>
            <person name="Martijn J."/>
            <person name="Lind A.E."/>
            <person name="van Eijk R."/>
            <person name="Schleper C."/>
            <person name="Guy L."/>
            <person name="Ettema T.J."/>
        </authorList>
    </citation>
    <scope>NUCLEOTIDE SEQUENCE</scope>
</reference>
<dbReference type="EMBL" id="LAZR01005289">
    <property type="protein sequence ID" value="KKN01189.1"/>
    <property type="molecule type" value="Genomic_DNA"/>
</dbReference>
<protein>
    <submittedName>
        <fullName evidence="1">Uncharacterized protein</fullName>
    </submittedName>
</protein>
<dbReference type="AlphaFoldDB" id="A0A0F9M663"/>
<organism evidence="1">
    <name type="scientific">marine sediment metagenome</name>
    <dbReference type="NCBI Taxonomy" id="412755"/>
    <lineage>
        <taxon>unclassified sequences</taxon>
        <taxon>metagenomes</taxon>
        <taxon>ecological metagenomes</taxon>
    </lineage>
</organism>
<evidence type="ECO:0000313" key="1">
    <source>
        <dbReference type="EMBL" id="KKN01189.1"/>
    </source>
</evidence>
<sequence length="73" mass="8468">MTHLTDEQKQEIFDMAVELIHEDAEHDQDYLNSIIKRYVGLYTVEGQLAMISSEEEYQTDLLGFDPRTGEGME</sequence>
<comment type="caution">
    <text evidence="1">The sequence shown here is derived from an EMBL/GenBank/DDBJ whole genome shotgun (WGS) entry which is preliminary data.</text>
</comment>
<proteinExistence type="predicted"/>
<accession>A0A0F9M663</accession>